<protein>
    <recommendedName>
        <fullName evidence="4">Peptidase C1A papain C-terminal domain-containing protein</fullName>
    </recommendedName>
</protein>
<evidence type="ECO:0000313" key="3">
    <source>
        <dbReference type="Proteomes" id="UP000186817"/>
    </source>
</evidence>
<dbReference type="Gene3D" id="3.90.70.10">
    <property type="entry name" value="Cysteine proteinases"/>
    <property type="match status" value="1"/>
</dbReference>
<feature type="compositionally biased region" description="Acidic residues" evidence="1">
    <location>
        <begin position="452"/>
        <end position="462"/>
    </location>
</feature>
<evidence type="ECO:0008006" key="4">
    <source>
        <dbReference type="Google" id="ProtNLM"/>
    </source>
</evidence>
<feature type="region of interest" description="Disordered" evidence="1">
    <location>
        <begin position="452"/>
        <end position="474"/>
    </location>
</feature>
<organism evidence="2 3">
    <name type="scientific">Symbiodinium microadriaticum</name>
    <name type="common">Dinoflagellate</name>
    <name type="synonym">Zooxanthella microadriatica</name>
    <dbReference type="NCBI Taxonomy" id="2951"/>
    <lineage>
        <taxon>Eukaryota</taxon>
        <taxon>Sar</taxon>
        <taxon>Alveolata</taxon>
        <taxon>Dinophyceae</taxon>
        <taxon>Suessiales</taxon>
        <taxon>Symbiodiniaceae</taxon>
        <taxon>Symbiodinium</taxon>
    </lineage>
</organism>
<sequence>MCDHATLQDAVENGIDLSSNAFMLIHGWTAGALLLDFVESLLEPLQRKPMTIQDMCDDLGAKAGPLQALLRTCQILNYVSLDKSTGAYAAVPGLELEELQSVLRSLSVLFAFAFPAPFRNSTVVVAYLWRLGDTVRPVGESETCYAHAIASAAHSALLRIVGRDSGYPDFQDIRDDITRKFEARDHRPERDVLRYVCRKYGLRFRRAPSPEAREAVREGRAVVACFDLSARGWYNFEDFFLRRRRGILQRKHIHRPLCPGEDLLHDAPEGHVVASINDDDDDALFDINDDDDDVLFDAGGHAVTYVRDDDNYMTLMNSWGPDWGDRGFFKIAGPWVLHEKPDARMQFFEVFWYQDDRSEQEQGTVSLGATKTGRSGLNVYPQSRLKVLRKRPTGSGLAKALRSVYEQAVPPFRLPSEAAEHCLVVWAEHRPSWRNSRSEVLPILLDGIVLEEEEEEEEDDDTRDAYGFTGGDDTYPFDDGVAGAKFAMPSHGDTVDKDSFAVLAFGS</sequence>
<comment type="caution">
    <text evidence="2">The sequence shown here is derived from an EMBL/GenBank/DDBJ whole genome shotgun (WGS) entry which is preliminary data.</text>
</comment>
<gene>
    <name evidence="2" type="ORF">AK812_SmicGene34203</name>
</gene>
<dbReference type="InterPro" id="IPR038765">
    <property type="entry name" value="Papain-like_cys_pep_sf"/>
</dbReference>
<evidence type="ECO:0000256" key="1">
    <source>
        <dbReference type="SAM" id="MobiDB-lite"/>
    </source>
</evidence>
<proteinExistence type="predicted"/>
<accession>A0A1Q9CPL2</accession>
<dbReference type="OrthoDB" id="5986014at2759"/>
<keyword evidence="3" id="KW-1185">Reference proteome</keyword>
<evidence type="ECO:0000313" key="2">
    <source>
        <dbReference type="EMBL" id="OLP84883.1"/>
    </source>
</evidence>
<dbReference type="SUPFAM" id="SSF54001">
    <property type="entry name" value="Cysteine proteinases"/>
    <property type="match status" value="1"/>
</dbReference>
<reference evidence="2 3" key="1">
    <citation type="submission" date="2016-02" db="EMBL/GenBank/DDBJ databases">
        <title>Genome analysis of coral dinoflagellate symbionts highlights evolutionary adaptations to a symbiotic lifestyle.</title>
        <authorList>
            <person name="Aranda M."/>
            <person name="Li Y."/>
            <person name="Liew Y.J."/>
            <person name="Baumgarten S."/>
            <person name="Simakov O."/>
            <person name="Wilson M."/>
            <person name="Piel J."/>
            <person name="Ashoor H."/>
            <person name="Bougouffa S."/>
            <person name="Bajic V.B."/>
            <person name="Ryu T."/>
            <person name="Ravasi T."/>
            <person name="Bayer T."/>
            <person name="Micklem G."/>
            <person name="Kim H."/>
            <person name="Bhak J."/>
            <person name="Lajeunesse T.C."/>
            <person name="Voolstra C.R."/>
        </authorList>
    </citation>
    <scope>NUCLEOTIDE SEQUENCE [LARGE SCALE GENOMIC DNA]</scope>
    <source>
        <strain evidence="2 3">CCMP2467</strain>
    </source>
</reference>
<dbReference type="Proteomes" id="UP000186817">
    <property type="component" value="Unassembled WGS sequence"/>
</dbReference>
<dbReference type="EMBL" id="LSRX01001011">
    <property type="protein sequence ID" value="OLP84883.1"/>
    <property type="molecule type" value="Genomic_DNA"/>
</dbReference>
<dbReference type="AlphaFoldDB" id="A0A1Q9CPL2"/>
<name>A0A1Q9CPL2_SYMMI</name>